<keyword evidence="1" id="KW-1133">Transmembrane helix</keyword>
<evidence type="ECO:0000313" key="2">
    <source>
        <dbReference type="EMBL" id="SDI02898.1"/>
    </source>
</evidence>
<dbReference type="EMBL" id="FNDU01000004">
    <property type="protein sequence ID" value="SDI02898.1"/>
    <property type="molecule type" value="Genomic_DNA"/>
</dbReference>
<dbReference type="OrthoDB" id="1913203at2"/>
<keyword evidence="1" id="KW-0812">Transmembrane</keyword>
<reference evidence="2 3" key="1">
    <citation type="submission" date="2016-10" db="EMBL/GenBank/DDBJ databases">
        <authorList>
            <person name="de Groot N.N."/>
        </authorList>
    </citation>
    <scope>NUCLEOTIDE SEQUENCE [LARGE SCALE GENOMIC DNA]</scope>
    <source>
        <strain evidence="3">P4B,CCM 7963,CECT 7998,DSM 25260,IBRC-M 10614,KCTC 13821</strain>
    </source>
</reference>
<evidence type="ECO:0000313" key="3">
    <source>
        <dbReference type="Proteomes" id="UP000199017"/>
    </source>
</evidence>
<protein>
    <submittedName>
        <fullName evidence="2">Uncharacterized protein</fullName>
    </submittedName>
</protein>
<sequence>MVVNILLFLLFPWVFGVWLFKRDKTIFLRMFPFGMAVAIVIDLWGQYHNYWILKPVLKKRQYLTTMPLNFGLYPILSALVCYIIKNSKERPSSWILVFTCLLTVIEFTSKIFGFAAYRNGWNLMKTFLAYLVALHLVYRYYVWRC</sequence>
<gene>
    <name evidence="2" type="ORF">SAMN05216352_104152</name>
</gene>
<accession>A0A1G8H899</accession>
<name>A0A1G8H899_9BACI</name>
<evidence type="ECO:0000256" key="1">
    <source>
        <dbReference type="SAM" id="Phobius"/>
    </source>
</evidence>
<feature type="transmembrane region" description="Helical" evidence="1">
    <location>
        <begin position="127"/>
        <end position="143"/>
    </location>
</feature>
<feature type="transmembrane region" description="Helical" evidence="1">
    <location>
        <begin position="26"/>
        <end position="45"/>
    </location>
</feature>
<proteinExistence type="predicted"/>
<dbReference type="RefSeq" id="WP_091583639.1">
    <property type="nucleotide sequence ID" value="NZ_KZ614149.1"/>
</dbReference>
<keyword evidence="1" id="KW-0472">Membrane</keyword>
<dbReference type="Proteomes" id="UP000199017">
    <property type="component" value="Unassembled WGS sequence"/>
</dbReference>
<feature type="transmembrane region" description="Helical" evidence="1">
    <location>
        <begin position="66"/>
        <end position="85"/>
    </location>
</feature>
<organism evidence="2 3">
    <name type="scientific">Alteribacillus bidgolensis</name>
    <dbReference type="NCBI Taxonomy" id="930129"/>
    <lineage>
        <taxon>Bacteria</taxon>
        <taxon>Bacillati</taxon>
        <taxon>Bacillota</taxon>
        <taxon>Bacilli</taxon>
        <taxon>Bacillales</taxon>
        <taxon>Bacillaceae</taxon>
        <taxon>Alteribacillus</taxon>
    </lineage>
</organism>
<feature type="transmembrane region" description="Helical" evidence="1">
    <location>
        <begin position="91"/>
        <end position="115"/>
    </location>
</feature>
<keyword evidence="3" id="KW-1185">Reference proteome</keyword>
<dbReference type="AlphaFoldDB" id="A0A1G8H899"/>